<dbReference type="Proteomes" id="UP001279734">
    <property type="component" value="Unassembled WGS sequence"/>
</dbReference>
<gene>
    <name evidence="1" type="ORF">Nepgr_004749</name>
</gene>
<reference evidence="1" key="1">
    <citation type="submission" date="2023-05" db="EMBL/GenBank/DDBJ databases">
        <title>Nepenthes gracilis genome sequencing.</title>
        <authorList>
            <person name="Fukushima K."/>
        </authorList>
    </citation>
    <scope>NUCLEOTIDE SEQUENCE</scope>
    <source>
        <strain evidence="1">SING2019-196</strain>
    </source>
</reference>
<name>A0AAD3XFM3_NEPGR</name>
<accession>A0AAD3XFM3</accession>
<protein>
    <submittedName>
        <fullName evidence="1">Uncharacterized protein</fullName>
    </submittedName>
</protein>
<proteinExistence type="predicted"/>
<evidence type="ECO:0000313" key="1">
    <source>
        <dbReference type="EMBL" id="GMH02910.1"/>
    </source>
</evidence>
<organism evidence="1 2">
    <name type="scientific">Nepenthes gracilis</name>
    <name type="common">Slender pitcher plant</name>
    <dbReference type="NCBI Taxonomy" id="150966"/>
    <lineage>
        <taxon>Eukaryota</taxon>
        <taxon>Viridiplantae</taxon>
        <taxon>Streptophyta</taxon>
        <taxon>Embryophyta</taxon>
        <taxon>Tracheophyta</taxon>
        <taxon>Spermatophyta</taxon>
        <taxon>Magnoliopsida</taxon>
        <taxon>eudicotyledons</taxon>
        <taxon>Gunneridae</taxon>
        <taxon>Pentapetalae</taxon>
        <taxon>Caryophyllales</taxon>
        <taxon>Nepenthaceae</taxon>
        <taxon>Nepenthes</taxon>
    </lineage>
</organism>
<keyword evidence="2" id="KW-1185">Reference proteome</keyword>
<sequence>MYTEKNDADQSALMTGMGLKIDLSAPPAEMMAAGICQRAVLSLNVLVLINPWSWEERATPPRSFVKCFPSEITPLQQFSIDLQTFI</sequence>
<dbReference type="EMBL" id="BSYO01000004">
    <property type="protein sequence ID" value="GMH02910.1"/>
    <property type="molecule type" value="Genomic_DNA"/>
</dbReference>
<comment type="caution">
    <text evidence="1">The sequence shown here is derived from an EMBL/GenBank/DDBJ whole genome shotgun (WGS) entry which is preliminary data.</text>
</comment>
<dbReference type="AlphaFoldDB" id="A0AAD3XFM3"/>
<evidence type="ECO:0000313" key="2">
    <source>
        <dbReference type="Proteomes" id="UP001279734"/>
    </source>
</evidence>